<evidence type="ECO:0000256" key="6">
    <source>
        <dbReference type="ARBA" id="ARBA00022833"/>
    </source>
</evidence>
<dbReference type="Gene3D" id="3.40.140.10">
    <property type="entry name" value="Cytidine Deaminase, domain 2"/>
    <property type="match status" value="1"/>
</dbReference>
<evidence type="ECO:0000313" key="10">
    <source>
        <dbReference type="Proteomes" id="UP001489004"/>
    </source>
</evidence>
<comment type="caution">
    <text evidence="9">The sequence shown here is derived from an EMBL/GenBank/DDBJ whole genome shotgun (WGS) entry which is preliminary data.</text>
</comment>
<dbReference type="SMART" id="SM00232">
    <property type="entry name" value="JAB_MPN"/>
    <property type="match status" value="1"/>
</dbReference>
<evidence type="ECO:0000256" key="3">
    <source>
        <dbReference type="ARBA" id="ARBA00022723"/>
    </source>
</evidence>
<comment type="similarity">
    <text evidence="1">Belongs to the peptidase M67A family. BRCC36 subfamily.</text>
</comment>
<feature type="domain" description="MPN" evidence="8">
    <location>
        <begin position="6"/>
        <end position="153"/>
    </location>
</feature>
<keyword evidence="5" id="KW-0378">Hydrolase</keyword>
<protein>
    <recommendedName>
        <fullName evidence="8">MPN domain-containing protein</fullName>
    </recommendedName>
</protein>
<dbReference type="InterPro" id="IPR033860">
    <property type="entry name" value="MPN_BRCC36"/>
</dbReference>
<accession>A0AAW1P229</accession>
<dbReference type="GO" id="GO:0006508">
    <property type="term" value="P:proteolysis"/>
    <property type="evidence" value="ECO:0007669"/>
    <property type="project" value="UniProtKB-KW"/>
</dbReference>
<dbReference type="GO" id="GO:0046872">
    <property type="term" value="F:metal ion binding"/>
    <property type="evidence" value="ECO:0007669"/>
    <property type="project" value="UniProtKB-KW"/>
</dbReference>
<evidence type="ECO:0000259" key="8">
    <source>
        <dbReference type="PROSITE" id="PS50249"/>
    </source>
</evidence>
<evidence type="ECO:0000256" key="7">
    <source>
        <dbReference type="ARBA" id="ARBA00023049"/>
    </source>
</evidence>
<dbReference type="SUPFAM" id="SSF102712">
    <property type="entry name" value="JAB1/MPN domain"/>
    <property type="match status" value="1"/>
</dbReference>
<evidence type="ECO:0000313" key="9">
    <source>
        <dbReference type="EMBL" id="KAK9804384.1"/>
    </source>
</evidence>
<name>A0AAW1P229_9CHLO</name>
<sequence length="298" mass="33049">MALTRVEITSEVFWTCATHALTTEREEVMGLLLGDVTYGPGAEVVARIWLAMPQTRTDRRKDRVEASPEQLARCSAAAEKFSAHQGTRTRVIGWYHSHPHITVLPSHIDVRTQAMYQMLDEGFVGIIFSTFNEDSADLSQQVQVTAFQSVQQCHSPVNAAAKAFLARTNSDVDSPTAQAIAASQAEADQAAKNGEGNWVRKEVPLTVVQSQGRNERTLTDLVGLLRVLFSEEQTAFRRVVGEATDRDGNIHPLEAINLAASYQQRLCHLMDVVYIKVEGALGQLRMRCDQLSFNSTDY</sequence>
<dbReference type="PANTHER" id="PTHR10410">
    <property type="entry name" value="EUKARYOTIC TRANSLATION INITIATION FACTOR 3 -RELATED"/>
    <property type="match status" value="1"/>
</dbReference>
<dbReference type="GO" id="GO:0070552">
    <property type="term" value="C:BRISC complex"/>
    <property type="evidence" value="ECO:0007669"/>
    <property type="project" value="InterPro"/>
</dbReference>
<dbReference type="GO" id="GO:0004843">
    <property type="term" value="F:cysteine-type deubiquitinase activity"/>
    <property type="evidence" value="ECO:0007669"/>
    <property type="project" value="InterPro"/>
</dbReference>
<evidence type="ECO:0000256" key="1">
    <source>
        <dbReference type="ARBA" id="ARBA00008021"/>
    </source>
</evidence>
<dbReference type="GO" id="GO:0006281">
    <property type="term" value="P:DNA repair"/>
    <property type="evidence" value="ECO:0007669"/>
    <property type="project" value="InterPro"/>
</dbReference>
<dbReference type="GO" id="GO:0070536">
    <property type="term" value="P:protein K63-linked deubiquitination"/>
    <property type="evidence" value="ECO:0007669"/>
    <property type="project" value="InterPro"/>
</dbReference>
<keyword evidence="7" id="KW-0482">Metalloprotease</keyword>
<dbReference type="Pfam" id="PF01398">
    <property type="entry name" value="JAB"/>
    <property type="match status" value="1"/>
</dbReference>
<dbReference type="CDD" id="cd08068">
    <property type="entry name" value="MPN_BRCC36"/>
    <property type="match status" value="1"/>
</dbReference>
<dbReference type="Proteomes" id="UP001489004">
    <property type="component" value="Unassembled WGS sequence"/>
</dbReference>
<dbReference type="InterPro" id="IPR040749">
    <property type="entry name" value="BRCC36_C"/>
</dbReference>
<gene>
    <name evidence="9" type="ORF">WJX72_010443</name>
</gene>
<proteinExistence type="inferred from homology"/>
<dbReference type="EMBL" id="JALJOR010000018">
    <property type="protein sequence ID" value="KAK9804384.1"/>
    <property type="molecule type" value="Genomic_DNA"/>
</dbReference>
<dbReference type="PROSITE" id="PS50249">
    <property type="entry name" value="MPN"/>
    <property type="match status" value="1"/>
</dbReference>
<keyword evidence="3" id="KW-0479">Metal-binding</keyword>
<reference evidence="9 10" key="1">
    <citation type="journal article" date="2024" name="Nat. Commun.">
        <title>Phylogenomics reveals the evolutionary origins of lichenization in chlorophyte algae.</title>
        <authorList>
            <person name="Puginier C."/>
            <person name="Libourel C."/>
            <person name="Otte J."/>
            <person name="Skaloud P."/>
            <person name="Haon M."/>
            <person name="Grisel S."/>
            <person name="Petersen M."/>
            <person name="Berrin J.G."/>
            <person name="Delaux P.M."/>
            <person name="Dal Grande F."/>
            <person name="Keller J."/>
        </authorList>
    </citation>
    <scope>NUCLEOTIDE SEQUENCE [LARGE SCALE GENOMIC DNA]</scope>
    <source>
        <strain evidence="9 10">SAG 2043</strain>
    </source>
</reference>
<dbReference type="InterPro" id="IPR000555">
    <property type="entry name" value="JAMM/MPN+_dom"/>
</dbReference>
<organism evidence="9 10">
    <name type="scientific">[Myrmecia] bisecta</name>
    <dbReference type="NCBI Taxonomy" id="41462"/>
    <lineage>
        <taxon>Eukaryota</taxon>
        <taxon>Viridiplantae</taxon>
        <taxon>Chlorophyta</taxon>
        <taxon>core chlorophytes</taxon>
        <taxon>Trebouxiophyceae</taxon>
        <taxon>Trebouxiales</taxon>
        <taxon>Trebouxiaceae</taxon>
        <taxon>Myrmecia</taxon>
    </lineage>
</organism>
<evidence type="ECO:0000256" key="2">
    <source>
        <dbReference type="ARBA" id="ARBA00022670"/>
    </source>
</evidence>
<evidence type="ECO:0000256" key="5">
    <source>
        <dbReference type="ARBA" id="ARBA00022801"/>
    </source>
</evidence>
<keyword evidence="6" id="KW-0862">Zinc</keyword>
<keyword evidence="2" id="KW-0645">Protease</keyword>
<dbReference type="AlphaFoldDB" id="A0AAW1P229"/>
<dbReference type="GO" id="GO:0008237">
    <property type="term" value="F:metallopeptidase activity"/>
    <property type="evidence" value="ECO:0007669"/>
    <property type="project" value="UniProtKB-KW"/>
</dbReference>
<dbReference type="InterPro" id="IPR050242">
    <property type="entry name" value="JAMM_MPN+_peptidase_M67A"/>
</dbReference>
<dbReference type="Pfam" id="PF18110">
    <property type="entry name" value="BRCC36_C"/>
    <property type="match status" value="1"/>
</dbReference>
<dbReference type="InterPro" id="IPR037518">
    <property type="entry name" value="MPN"/>
</dbReference>
<keyword evidence="10" id="KW-1185">Reference proteome</keyword>
<evidence type="ECO:0000256" key="4">
    <source>
        <dbReference type="ARBA" id="ARBA00022786"/>
    </source>
</evidence>
<keyword evidence="4" id="KW-0833">Ubl conjugation pathway</keyword>